<dbReference type="PRINTS" id="PR01576">
    <property type="entry name" value="PDEFORMYLASE"/>
</dbReference>
<dbReference type="GO" id="GO:0006412">
    <property type="term" value="P:translation"/>
    <property type="evidence" value="ECO:0007669"/>
    <property type="project" value="UniProtKB-UniRule"/>
</dbReference>
<keyword evidence="2" id="KW-0648">Protein biosynthesis</keyword>
<organism evidence="3 4">
    <name type="scientific">Gibbsiella quercinecans</name>
    <dbReference type="NCBI Taxonomy" id="929813"/>
    <lineage>
        <taxon>Bacteria</taxon>
        <taxon>Pseudomonadati</taxon>
        <taxon>Pseudomonadota</taxon>
        <taxon>Gammaproteobacteria</taxon>
        <taxon>Enterobacterales</taxon>
        <taxon>Yersiniaceae</taxon>
        <taxon>Gibbsiella</taxon>
    </lineage>
</organism>
<comment type="function">
    <text evidence="2">Removes the formyl group from the N-terminal Met of newly synthesized proteins. Requires at least a dipeptide for an efficient rate of reaction. N-terminal L-methionine is a prerequisite for activity but the enzyme has broad specificity at other positions.</text>
</comment>
<evidence type="ECO:0000313" key="4">
    <source>
        <dbReference type="Proteomes" id="UP000217182"/>
    </source>
</evidence>
<dbReference type="PANTHER" id="PTHR10458:SF22">
    <property type="entry name" value="PEPTIDE DEFORMYLASE"/>
    <property type="match status" value="1"/>
</dbReference>
<feature type="binding site" evidence="2">
    <location>
        <position position="94"/>
    </location>
    <ligand>
        <name>Fe cation</name>
        <dbReference type="ChEBI" id="CHEBI:24875"/>
    </ligand>
</feature>
<dbReference type="HAMAP" id="MF_00163">
    <property type="entry name" value="Pep_deformylase"/>
    <property type="match status" value="1"/>
</dbReference>
<dbReference type="InterPro" id="IPR023635">
    <property type="entry name" value="Peptide_deformylase"/>
</dbReference>
<dbReference type="PANTHER" id="PTHR10458">
    <property type="entry name" value="PEPTIDE DEFORMYLASE"/>
    <property type="match status" value="1"/>
</dbReference>
<evidence type="ECO:0000313" key="3">
    <source>
        <dbReference type="EMBL" id="ATA18640.1"/>
    </source>
</evidence>
<feature type="active site" evidence="2">
    <location>
        <position position="137"/>
    </location>
</feature>
<feature type="binding site" evidence="2">
    <location>
        <position position="140"/>
    </location>
    <ligand>
        <name>Fe cation</name>
        <dbReference type="ChEBI" id="CHEBI:24875"/>
    </ligand>
</feature>
<accession>A0A250AXE8</accession>
<feature type="binding site" evidence="2">
    <location>
        <position position="136"/>
    </location>
    <ligand>
        <name>Fe cation</name>
        <dbReference type="ChEBI" id="CHEBI:24875"/>
    </ligand>
</feature>
<keyword evidence="4" id="KW-1185">Reference proteome</keyword>
<comment type="similarity">
    <text evidence="1 2">Belongs to the polypeptide deformylase family.</text>
</comment>
<reference evidence="3 4" key="1">
    <citation type="submission" date="2016-01" db="EMBL/GenBank/DDBJ databases">
        <authorList>
            <person name="Oliw E.H."/>
        </authorList>
    </citation>
    <scope>NUCLEOTIDE SEQUENCE [LARGE SCALE GENOMIC DNA]</scope>
    <source>
        <strain evidence="3 4">FRB97</strain>
    </source>
</reference>
<name>A0A250AXE8_9GAMM</name>
<keyword evidence="2" id="KW-0479">Metal-binding</keyword>
<dbReference type="EMBL" id="CP014136">
    <property type="protein sequence ID" value="ATA18640.1"/>
    <property type="molecule type" value="Genomic_DNA"/>
</dbReference>
<dbReference type="Proteomes" id="UP000217182">
    <property type="component" value="Chromosome"/>
</dbReference>
<dbReference type="NCBIfam" id="TIGR00079">
    <property type="entry name" value="pept_deformyl"/>
    <property type="match status" value="1"/>
</dbReference>
<evidence type="ECO:0000256" key="1">
    <source>
        <dbReference type="ARBA" id="ARBA00010759"/>
    </source>
</evidence>
<dbReference type="PIRSF" id="PIRSF004749">
    <property type="entry name" value="Pep_def"/>
    <property type="match status" value="1"/>
</dbReference>
<proteinExistence type="inferred from homology"/>
<dbReference type="GO" id="GO:0042586">
    <property type="term" value="F:peptide deformylase activity"/>
    <property type="evidence" value="ECO:0007669"/>
    <property type="project" value="UniProtKB-UniRule"/>
</dbReference>
<dbReference type="SUPFAM" id="SSF56420">
    <property type="entry name" value="Peptide deformylase"/>
    <property type="match status" value="1"/>
</dbReference>
<dbReference type="CDD" id="cd00487">
    <property type="entry name" value="Pep_deformylase"/>
    <property type="match status" value="1"/>
</dbReference>
<dbReference type="EC" id="3.5.1.88" evidence="2"/>
<evidence type="ECO:0000256" key="2">
    <source>
        <dbReference type="HAMAP-Rule" id="MF_00163"/>
    </source>
</evidence>
<comment type="catalytic activity">
    <reaction evidence="2">
        <text>N-terminal N-formyl-L-methionyl-[peptide] + H2O = N-terminal L-methionyl-[peptide] + formate</text>
        <dbReference type="Rhea" id="RHEA:24420"/>
        <dbReference type="Rhea" id="RHEA-COMP:10639"/>
        <dbReference type="Rhea" id="RHEA-COMP:10640"/>
        <dbReference type="ChEBI" id="CHEBI:15377"/>
        <dbReference type="ChEBI" id="CHEBI:15740"/>
        <dbReference type="ChEBI" id="CHEBI:49298"/>
        <dbReference type="ChEBI" id="CHEBI:64731"/>
        <dbReference type="EC" id="3.5.1.88"/>
    </reaction>
</comment>
<dbReference type="GO" id="GO:0046872">
    <property type="term" value="F:metal ion binding"/>
    <property type="evidence" value="ECO:0007669"/>
    <property type="project" value="UniProtKB-KW"/>
</dbReference>
<dbReference type="Pfam" id="PF01327">
    <property type="entry name" value="Pep_deformylase"/>
    <property type="match status" value="1"/>
</dbReference>
<dbReference type="OrthoDB" id="9804313at2"/>
<keyword evidence="2" id="KW-0378">Hydrolase</keyword>
<dbReference type="RefSeq" id="WP_095845241.1">
    <property type="nucleotide sequence ID" value="NZ_CAMKXY010000233.1"/>
</dbReference>
<protein>
    <recommendedName>
        <fullName evidence="2">Peptide deformylase</fullName>
        <shortName evidence="2">PDF</shortName>
        <ecNumber evidence="2">3.5.1.88</ecNumber>
    </recommendedName>
    <alternativeName>
        <fullName evidence="2">Polypeptide deformylase</fullName>
    </alternativeName>
</protein>
<dbReference type="AlphaFoldDB" id="A0A250AXE8"/>
<dbReference type="Gene3D" id="3.90.45.10">
    <property type="entry name" value="Peptide deformylase"/>
    <property type="match status" value="1"/>
</dbReference>
<comment type="cofactor">
    <cofactor evidence="2">
        <name>Fe(2+)</name>
        <dbReference type="ChEBI" id="CHEBI:29033"/>
    </cofactor>
    <text evidence="2">Binds 1 Fe(2+) ion.</text>
</comment>
<dbReference type="InterPro" id="IPR036821">
    <property type="entry name" value="Peptide_deformylase_sf"/>
</dbReference>
<dbReference type="KEGG" id="gqu:AWC35_04360"/>
<keyword evidence="2" id="KW-0408">Iron</keyword>
<gene>
    <name evidence="2" type="primary">def</name>
    <name evidence="3" type="ORF">AWC35_04360</name>
</gene>
<sequence>MSATEVLWIDDKRMAGVSRPVEAIDDRVKAVVDEMFAVIDATKDSGLAAIQLGIPLRIVAIDIVDDAGQRQRLALINPQIVSVSAEKTAHLELCSSIPGHPLPAERARQVTVAFTDLAGVPQQIEASGAFAVCLQHEIDHLDGHLLVDGLSELKRNRIKTHLAKLRRKTAPRTV</sequence>